<accession>A0ABR3S369</accession>
<dbReference type="EMBL" id="JAKIXB020000002">
    <property type="protein sequence ID" value="KAL1611120.1"/>
    <property type="molecule type" value="Genomic_DNA"/>
</dbReference>
<evidence type="ECO:0000313" key="2">
    <source>
        <dbReference type="EMBL" id="KAL1611120.1"/>
    </source>
</evidence>
<keyword evidence="3" id="KW-1185">Reference proteome</keyword>
<dbReference type="CDD" id="cd08946">
    <property type="entry name" value="SDR_e"/>
    <property type="match status" value="1"/>
</dbReference>
<organism evidence="2 3">
    <name type="scientific">Nothophoma quercina</name>
    <dbReference type="NCBI Taxonomy" id="749835"/>
    <lineage>
        <taxon>Eukaryota</taxon>
        <taxon>Fungi</taxon>
        <taxon>Dikarya</taxon>
        <taxon>Ascomycota</taxon>
        <taxon>Pezizomycotina</taxon>
        <taxon>Dothideomycetes</taxon>
        <taxon>Pleosporomycetidae</taxon>
        <taxon>Pleosporales</taxon>
        <taxon>Pleosporineae</taxon>
        <taxon>Didymellaceae</taxon>
        <taxon>Nothophoma</taxon>
    </lineage>
</organism>
<evidence type="ECO:0000259" key="1">
    <source>
        <dbReference type="Pfam" id="PF01370"/>
    </source>
</evidence>
<dbReference type="Proteomes" id="UP001521222">
    <property type="component" value="Unassembled WGS sequence"/>
</dbReference>
<protein>
    <submittedName>
        <fullName evidence="2">UDP-D-apiose/UDP-D-xylose synthase 2</fullName>
    </submittedName>
</protein>
<name>A0ABR3S369_9PLEO</name>
<dbReference type="Gene3D" id="3.40.50.720">
    <property type="entry name" value="NAD(P)-binding Rossmann-like Domain"/>
    <property type="match status" value="1"/>
</dbReference>
<proteinExistence type="predicted"/>
<dbReference type="InterPro" id="IPR036291">
    <property type="entry name" value="NAD(P)-bd_dom_sf"/>
</dbReference>
<dbReference type="SUPFAM" id="SSF51735">
    <property type="entry name" value="NAD(P)-binding Rossmann-fold domains"/>
    <property type="match status" value="1"/>
</dbReference>
<comment type="caution">
    <text evidence="2">The sequence shown here is derived from an EMBL/GenBank/DDBJ whole genome shotgun (WGS) entry which is preliminary data.</text>
</comment>
<evidence type="ECO:0000313" key="3">
    <source>
        <dbReference type="Proteomes" id="UP001521222"/>
    </source>
</evidence>
<dbReference type="Pfam" id="PF01370">
    <property type="entry name" value="Epimerase"/>
    <property type="match status" value="1"/>
</dbReference>
<dbReference type="InterPro" id="IPR001509">
    <property type="entry name" value="Epimerase_deHydtase"/>
</dbReference>
<gene>
    <name evidence="2" type="primary">AXS2</name>
    <name evidence="2" type="ORF">SLS59_000760</name>
</gene>
<sequence>MSTATDLTSGPKKRIVITGGSGVVGRCVIEKLLSYGHEILNVDQTRLDNPRVHTLIADLTDGAQAFNALSCHFQIHEPFLEEMRTPDVVIHLAGIPQPNRIPDSETFRINTLSSYAIIEAACKLGIKKIILASSITVYGVTYAEGNISFAHFPITEESPTEPMDVYATSKVCMERVAHSFEKRFRAMKKPVDIYCLRFGAVVTPQSHQKTMTTYLERPRDWKVHGWSYVDARDLGNFINRCIETDGLGFEVFNAVNDDNTLPDGKAQTIDWLRSFCPESEIRDEEALSGQKAPISNAKAKRLLGFKEEYPWRQERTKWVAQQTRDER</sequence>
<dbReference type="PANTHER" id="PTHR43103">
    <property type="entry name" value="NUCLEOSIDE-DIPHOSPHATE-SUGAR EPIMERASE"/>
    <property type="match status" value="1"/>
</dbReference>
<reference evidence="2 3" key="1">
    <citation type="submission" date="2024-02" db="EMBL/GenBank/DDBJ databases">
        <title>De novo assembly and annotation of 12 fungi associated with fruit tree decline syndrome in Ontario, Canada.</title>
        <authorList>
            <person name="Sulman M."/>
            <person name="Ellouze W."/>
            <person name="Ilyukhin E."/>
        </authorList>
    </citation>
    <scope>NUCLEOTIDE SEQUENCE [LARGE SCALE GENOMIC DNA]</scope>
    <source>
        <strain evidence="2 3">M97-236</strain>
    </source>
</reference>
<feature type="domain" description="NAD-dependent epimerase/dehydratase" evidence="1">
    <location>
        <begin position="15"/>
        <end position="210"/>
    </location>
</feature>
<dbReference type="PANTHER" id="PTHR43103:SF6">
    <property type="entry name" value="PUTATIVE-RELATED"/>
    <property type="match status" value="1"/>
</dbReference>